<evidence type="ECO:0000259" key="20">
    <source>
        <dbReference type="SMART" id="SM00482"/>
    </source>
</evidence>
<dbReference type="PROSITE" id="PS00447">
    <property type="entry name" value="DNA_POLYMERASE_A"/>
    <property type="match status" value="1"/>
</dbReference>
<dbReference type="FunFam" id="1.10.150.20:FF:000002">
    <property type="entry name" value="DNA polymerase I"/>
    <property type="match status" value="1"/>
</dbReference>
<dbReference type="EC" id="2.7.7.7" evidence="3 16"/>
<dbReference type="FunFam" id="3.30.420.10:FF:000026">
    <property type="entry name" value="DNA polymerase I"/>
    <property type="match status" value="1"/>
</dbReference>
<dbReference type="FunFam" id="1.20.1060.10:FF:000001">
    <property type="entry name" value="DNA polymerase I"/>
    <property type="match status" value="1"/>
</dbReference>
<dbReference type="SMART" id="SM00482">
    <property type="entry name" value="POLAc"/>
    <property type="match status" value="1"/>
</dbReference>
<evidence type="ECO:0000256" key="2">
    <source>
        <dbReference type="ARBA" id="ARBA00011541"/>
    </source>
</evidence>
<keyword evidence="13 17" id="KW-0238">DNA-binding</keyword>
<evidence type="ECO:0000256" key="14">
    <source>
        <dbReference type="ARBA" id="ARBA00023204"/>
    </source>
</evidence>
<evidence type="ECO:0000256" key="9">
    <source>
        <dbReference type="ARBA" id="ARBA00022763"/>
    </source>
</evidence>
<dbReference type="GO" id="GO:0003887">
    <property type="term" value="F:DNA-directed DNA polymerase activity"/>
    <property type="evidence" value="ECO:0007669"/>
    <property type="project" value="UniProtKB-UniRule"/>
</dbReference>
<dbReference type="InterPro" id="IPR036279">
    <property type="entry name" value="5-3_exonuclease_C_sf"/>
</dbReference>
<dbReference type="InterPro" id="IPR012337">
    <property type="entry name" value="RNaseH-like_sf"/>
</dbReference>
<dbReference type="CDD" id="cd09898">
    <property type="entry name" value="H3TH_53EXO"/>
    <property type="match status" value="1"/>
</dbReference>
<keyword evidence="6 17" id="KW-0548">Nucleotidyltransferase</keyword>
<feature type="domain" description="DNA-directed DNA polymerase family A palm" evidence="20">
    <location>
        <begin position="701"/>
        <end position="907"/>
    </location>
</feature>
<dbReference type="Gene3D" id="3.30.420.10">
    <property type="entry name" value="Ribonuclease H-like superfamily/Ribonuclease H"/>
    <property type="match status" value="1"/>
</dbReference>
<dbReference type="CDD" id="cd08637">
    <property type="entry name" value="DNA_pol_A_pol_I_C"/>
    <property type="match status" value="1"/>
</dbReference>
<evidence type="ECO:0000256" key="10">
    <source>
        <dbReference type="ARBA" id="ARBA00022801"/>
    </source>
</evidence>
<feature type="domain" description="5'-3' exonuclease" evidence="19">
    <location>
        <begin position="18"/>
        <end position="273"/>
    </location>
</feature>
<dbReference type="InterPro" id="IPR002421">
    <property type="entry name" value="5-3_exonuclease"/>
</dbReference>
<dbReference type="FunFam" id="3.40.50.1010:FF:000001">
    <property type="entry name" value="DNA polymerase I"/>
    <property type="match status" value="1"/>
</dbReference>
<evidence type="ECO:0000256" key="8">
    <source>
        <dbReference type="ARBA" id="ARBA00022722"/>
    </source>
</evidence>
<evidence type="ECO:0000259" key="19">
    <source>
        <dbReference type="SMART" id="SM00475"/>
    </source>
</evidence>
<organism evidence="21 22">
    <name type="scientific">Thalassospira tepidiphila MCCC 1A03514</name>
    <dbReference type="NCBI Taxonomy" id="1177930"/>
    <lineage>
        <taxon>Bacteria</taxon>
        <taxon>Pseudomonadati</taxon>
        <taxon>Pseudomonadota</taxon>
        <taxon>Alphaproteobacteria</taxon>
        <taxon>Rhodospirillales</taxon>
        <taxon>Thalassospiraceae</taxon>
        <taxon>Thalassospira</taxon>
    </lineage>
</organism>
<comment type="function">
    <text evidence="17">In addition to polymerase activity, this DNA polymerase exhibits 3'-5' and 5'-3' exonuclease activity.</text>
</comment>
<gene>
    <name evidence="17" type="primary">polA</name>
    <name evidence="21" type="ORF">TH4_05095</name>
</gene>
<dbReference type="InterPro" id="IPR043502">
    <property type="entry name" value="DNA/RNA_pol_sf"/>
</dbReference>
<feature type="domain" description="3'-5' exonuclease" evidence="18">
    <location>
        <begin position="326"/>
        <end position="532"/>
    </location>
</feature>
<dbReference type="SUPFAM" id="SSF53098">
    <property type="entry name" value="Ribonuclease H-like"/>
    <property type="match status" value="1"/>
</dbReference>
<dbReference type="InterPro" id="IPR002562">
    <property type="entry name" value="3'-5'_exonuclease_dom"/>
</dbReference>
<keyword evidence="9 17" id="KW-0227">DNA damage</keyword>
<dbReference type="PANTHER" id="PTHR10133:SF27">
    <property type="entry name" value="DNA POLYMERASE NU"/>
    <property type="match status" value="1"/>
</dbReference>
<dbReference type="InterPro" id="IPR029060">
    <property type="entry name" value="PIN-like_dom_sf"/>
</dbReference>
<keyword evidence="8" id="KW-0540">Nuclease</keyword>
<dbReference type="InterPro" id="IPR008918">
    <property type="entry name" value="HhH2"/>
</dbReference>
<evidence type="ECO:0000256" key="4">
    <source>
        <dbReference type="ARBA" id="ARBA00020311"/>
    </source>
</evidence>
<dbReference type="Gene3D" id="3.30.70.370">
    <property type="match status" value="1"/>
</dbReference>
<accession>A0A853L1M7</accession>
<keyword evidence="5 17" id="KW-0808">Transferase</keyword>
<dbReference type="InterPro" id="IPR020045">
    <property type="entry name" value="DNA_polI_H3TH"/>
</dbReference>
<dbReference type="InterPro" id="IPR019760">
    <property type="entry name" value="DNA-dir_DNA_pol_A_CS"/>
</dbReference>
<evidence type="ECO:0000256" key="12">
    <source>
        <dbReference type="ARBA" id="ARBA00022932"/>
    </source>
</evidence>
<comment type="similarity">
    <text evidence="1 17">Belongs to the DNA polymerase type-A family.</text>
</comment>
<dbReference type="InterPro" id="IPR001098">
    <property type="entry name" value="DNA-dir_DNA_pol_A_palm_dom"/>
</dbReference>
<dbReference type="PRINTS" id="PR00868">
    <property type="entry name" value="DNAPOLI"/>
</dbReference>
<protein>
    <recommendedName>
        <fullName evidence="4 16">DNA polymerase I</fullName>
        <ecNumber evidence="3 16">2.7.7.7</ecNumber>
    </recommendedName>
</protein>
<evidence type="ECO:0000256" key="5">
    <source>
        <dbReference type="ARBA" id="ARBA00022679"/>
    </source>
</evidence>
<dbReference type="Gene3D" id="1.10.150.20">
    <property type="entry name" value="5' to 3' exonuclease, C-terminal subdomain"/>
    <property type="match status" value="2"/>
</dbReference>
<dbReference type="SUPFAM" id="SSF56672">
    <property type="entry name" value="DNA/RNA polymerases"/>
    <property type="match status" value="1"/>
</dbReference>
<dbReference type="SMART" id="SM00279">
    <property type="entry name" value="HhH2"/>
    <property type="match status" value="1"/>
</dbReference>
<dbReference type="CDD" id="cd06139">
    <property type="entry name" value="DNA_polA_I_Ecoli_like_exo"/>
    <property type="match status" value="1"/>
</dbReference>
<comment type="caution">
    <text evidence="21">The sequence shown here is derived from an EMBL/GenBank/DDBJ whole genome shotgun (WGS) entry which is preliminary data.</text>
</comment>
<keyword evidence="10 17" id="KW-0378">Hydrolase</keyword>
<evidence type="ECO:0000256" key="6">
    <source>
        <dbReference type="ARBA" id="ARBA00022695"/>
    </source>
</evidence>
<reference evidence="21 22" key="1">
    <citation type="submission" date="2014-07" db="EMBL/GenBank/DDBJ databases">
        <title>Draft genome sequence of Thalassospira tepidiphila 1-1B.</title>
        <authorList>
            <person name="Lai Q."/>
            <person name="Shao Z."/>
        </authorList>
    </citation>
    <scope>NUCLEOTIDE SEQUENCE [LARGE SCALE GENOMIC DNA]</scope>
    <source>
        <strain evidence="21 22">MCCC 1A03514</strain>
    </source>
</reference>
<keyword evidence="12 17" id="KW-0239">DNA-directed DNA polymerase</keyword>
<evidence type="ECO:0000313" key="21">
    <source>
        <dbReference type="EMBL" id="OAZ10922.1"/>
    </source>
</evidence>
<evidence type="ECO:0000259" key="18">
    <source>
        <dbReference type="SMART" id="SM00474"/>
    </source>
</evidence>
<evidence type="ECO:0000256" key="17">
    <source>
        <dbReference type="RuleBase" id="RU004460"/>
    </source>
</evidence>
<dbReference type="Pfam" id="PF01367">
    <property type="entry name" value="5_3_exonuc"/>
    <property type="match status" value="1"/>
</dbReference>
<dbReference type="NCBIfam" id="TIGR00593">
    <property type="entry name" value="pola"/>
    <property type="match status" value="1"/>
</dbReference>
<dbReference type="InterPro" id="IPR002298">
    <property type="entry name" value="DNA_polymerase_A"/>
</dbReference>
<dbReference type="GO" id="GO:0006302">
    <property type="term" value="P:double-strand break repair"/>
    <property type="evidence" value="ECO:0007669"/>
    <property type="project" value="TreeGrafter"/>
</dbReference>
<dbReference type="Gene3D" id="3.40.50.1010">
    <property type="entry name" value="5'-nuclease"/>
    <property type="match status" value="1"/>
</dbReference>
<dbReference type="InterPro" id="IPR036397">
    <property type="entry name" value="RNaseH_sf"/>
</dbReference>
<dbReference type="SUPFAM" id="SSF47807">
    <property type="entry name" value="5' to 3' exonuclease, C-terminal subdomain"/>
    <property type="match status" value="1"/>
</dbReference>
<dbReference type="FunFam" id="1.10.150.20:FF:000003">
    <property type="entry name" value="DNA polymerase I"/>
    <property type="match status" value="1"/>
</dbReference>
<evidence type="ECO:0000313" key="22">
    <source>
        <dbReference type="Proteomes" id="UP000094009"/>
    </source>
</evidence>
<evidence type="ECO:0000256" key="1">
    <source>
        <dbReference type="ARBA" id="ARBA00007705"/>
    </source>
</evidence>
<comment type="subunit">
    <text evidence="2">Single-chain monomer with multiple functions.</text>
</comment>
<dbReference type="GO" id="GO:0008409">
    <property type="term" value="F:5'-3' exonuclease activity"/>
    <property type="evidence" value="ECO:0007669"/>
    <property type="project" value="UniProtKB-UniRule"/>
</dbReference>
<dbReference type="Proteomes" id="UP000094009">
    <property type="component" value="Unassembled WGS sequence"/>
</dbReference>
<proteinExistence type="inferred from homology"/>
<dbReference type="GO" id="GO:0003677">
    <property type="term" value="F:DNA binding"/>
    <property type="evidence" value="ECO:0007669"/>
    <property type="project" value="UniProtKB-UniRule"/>
</dbReference>
<evidence type="ECO:0000256" key="7">
    <source>
        <dbReference type="ARBA" id="ARBA00022705"/>
    </source>
</evidence>
<dbReference type="Pfam" id="PF01612">
    <property type="entry name" value="DNA_pol_A_exo1"/>
    <property type="match status" value="1"/>
</dbReference>
<dbReference type="NCBIfam" id="NF004397">
    <property type="entry name" value="PRK05755.1"/>
    <property type="match status" value="1"/>
</dbReference>
<evidence type="ECO:0000256" key="15">
    <source>
        <dbReference type="ARBA" id="ARBA00049244"/>
    </source>
</evidence>
<dbReference type="GO" id="GO:0008408">
    <property type="term" value="F:3'-5' exonuclease activity"/>
    <property type="evidence" value="ECO:0007669"/>
    <property type="project" value="UniProtKB-UniRule"/>
</dbReference>
<dbReference type="CDD" id="cd09859">
    <property type="entry name" value="PIN_53EXO"/>
    <property type="match status" value="1"/>
</dbReference>
<dbReference type="InterPro" id="IPR020046">
    <property type="entry name" value="5-3_exonucl_a-hlix_arch_N"/>
</dbReference>
<evidence type="ECO:0000256" key="11">
    <source>
        <dbReference type="ARBA" id="ARBA00022839"/>
    </source>
</evidence>
<dbReference type="GO" id="GO:0006261">
    <property type="term" value="P:DNA-templated DNA replication"/>
    <property type="evidence" value="ECO:0007669"/>
    <property type="project" value="UniProtKB-UniRule"/>
</dbReference>
<keyword evidence="7 17" id="KW-0235">DNA replication</keyword>
<dbReference type="SMART" id="SM00475">
    <property type="entry name" value="53EXOc"/>
    <property type="match status" value="1"/>
</dbReference>
<evidence type="ECO:0000256" key="16">
    <source>
        <dbReference type="NCBIfam" id="TIGR00593"/>
    </source>
</evidence>
<dbReference type="RefSeq" id="WP_064780177.1">
    <property type="nucleotide sequence ID" value="NZ_JPVZ01000002.1"/>
</dbReference>
<keyword evidence="11 17" id="KW-0269">Exonuclease</keyword>
<comment type="catalytic activity">
    <reaction evidence="15 17">
        <text>DNA(n) + a 2'-deoxyribonucleoside 5'-triphosphate = DNA(n+1) + diphosphate</text>
        <dbReference type="Rhea" id="RHEA:22508"/>
        <dbReference type="Rhea" id="RHEA-COMP:17339"/>
        <dbReference type="Rhea" id="RHEA-COMP:17340"/>
        <dbReference type="ChEBI" id="CHEBI:33019"/>
        <dbReference type="ChEBI" id="CHEBI:61560"/>
        <dbReference type="ChEBI" id="CHEBI:173112"/>
        <dbReference type="EC" id="2.7.7.7"/>
    </reaction>
</comment>
<name>A0A853L1M7_9PROT</name>
<dbReference type="Gene3D" id="1.20.1060.10">
    <property type="entry name" value="Taq DNA Polymerase, Chain T, domain 4"/>
    <property type="match status" value="1"/>
</dbReference>
<dbReference type="InterPro" id="IPR018320">
    <property type="entry name" value="DNA_polymerase_1"/>
</dbReference>
<dbReference type="SUPFAM" id="SSF88723">
    <property type="entry name" value="PIN domain-like"/>
    <property type="match status" value="1"/>
</dbReference>
<evidence type="ECO:0000256" key="3">
    <source>
        <dbReference type="ARBA" id="ARBA00012417"/>
    </source>
</evidence>
<evidence type="ECO:0000256" key="13">
    <source>
        <dbReference type="ARBA" id="ARBA00023125"/>
    </source>
</evidence>
<dbReference type="Pfam" id="PF02739">
    <property type="entry name" value="5_3_exonuc_N"/>
    <property type="match status" value="1"/>
</dbReference>
<dbReference type="Pfam" id="PF00476">
    <property type="entry name" value="DNA_pol_A"/>
    <property type="match status" value="1"/>
</dbReference>
<dbReference type="PANTHER" id="PTHR10133">
    <property type="entry name" value="DNA POLYMERASE I"/>
    <property type="match status" value="1"/>
</dbReference>
<dbReference type="SMART" id="SM00474">
    <property type="entry name" value="35EXOc"/>
    <property type="match status" value="1"/>
</dbReference>
<dbReference type="EMBL" id="JPVZ01000002">
    <property type="protein sequence ID" value="OAZ10922.1"/>
    <property type="molecule type" value="Genomic_DNA"/>
</dbReference>
<keyword evidence="14 17" id="KW-0234">DNA repair</keyword>
<dbReference type="AlphaFoldDB" id="A0A853L1M7"/>
<sequence>MTDSAPSSTGSSAAKSPRRVVLVDGSGFIFRAFHALPPMTSPDGTPVNAVYGFCTMLMKLREDTKPDHMAVIFDTKGKSFRNDFYPDYKAHRPPPPEELVPQFGLIRDATRAFNLPSIELEGFEADDLIATYARQAEAEGSDVIIVSSDKDLMQLVTDRVQMFDAMKNRTIGAAEVLEKFGVSPDKVIDIQALAGDSVDNVPGVPGIGIKTAAQLIDEYGDLDSLLERAGEIKQPKRREKLIENAELARISRDLVTLKTDVPVVEPLGDFELREPDPEVLLSFIASHGFKSLLSKVKSKFGGDVEFENPTAAGVGVNDIKVEKAEYELVQDEDRLKHWISEAEYLGTVAVDTETTSLDAHTAKLVGVSLSTEPGNGCYIPLGHVSGAAQGGFDFGDNPADSPSNSKDAPKQIKLERAIELLKPLLEDPGVLKVGQNLKYDMIVLARHGIKVAPMDDTMVLSYVLDGTSHGHGMDELAELHLDYKPISFKDVCGSGKTQITFDQVPLDKALDYAAEDADITLRLHRLLKPRIAQEHMASVYETLDRPLVPVLAEMEGLGVKVDAEILKNLSEDFAKRMAALEETIHEMAGEPFNLGSPKQLGEILFDKMSLPGGKKTKTGAWQTGADVLEALAAQGYDLPAKLLEWRQLSKLKSTYTDALAHHINPNTGRVHTSYGQTNVNTGRLSSNDPNLQNIPIRSEEGRKIRTAFIAEPGHKLISADYSQIELRLLAHVAEIDALREAFKNGEDIHAATASKVFGVPIEGMDPMVRRKAKAINFGIIYGISAFGLANQLGIAQKEAKEFIEAYFEIYPGIRDYMDEAKEFAKKHGFVRTLFGRHIHINGINDKNGMRRSFGERAAINAPIQGGAADIIKRAMIAVPNALLDAGLKTRMLLQVHDELIFEAPEDEAEKAIRTIREVMENAAHLSVPLIADAGIGDSWADAH</sequence>